<dbReference type="AlphaFoldDB" id="A0A918JFG6"/>
<evidence type="ECO:0000259" key="1">
    <source>
        <dbReference type="Pfam" id="PF13240"/>
    </source>
</evidence>
<organism evidence="2 3">
    <name type="scientific">Advenella faeciporci</name>
    <dbReference type="NCBI Taxonomy" id="797535"/>
    <lineage>
        <taxon>Bacteria</taxon>
        <taxon>Pseudomonadati</taxon>
        <taxon>Pseudomonadota</taxon>
        <taxon>Betaproteobacteria</taxon>
        <taxon>Burkholderiales</taxon>
        <taxon>Alcaligenaceae</taxon>
    </lineage>
</organism>
<keyword evidence="3" id="KW-1185">Reference proteome</keyword>
<feature type="domain" description="Zinc-ribbon" evidence="1">
    <location>
        <begin position="97"/>
        <end position="119"/>
    </location>
</feature>
<reference evidence="2" key="2">
    <citation type="submission" date="2020-09" db="EMBL/GenBank/DDBJ databases">
        <authorList>
            <person name="Sun Q."/>
            <person name="Kim S."/>
        </authorList>
    </citation>
    <scope>NUCLEOTIDE SEQUENCE</scope>
    <source>
        <strain evidence="2">KCTC 23732</strain>
    </source>
</reference>
<reference evidence="2" key="1">
    <citation type="journal article" date="2014" name="Int. J. Syst. Evol. Microbiol.">
        <title>Complete genome sequence of Corynebacterium casei LMG S-19264T (=DSM 44701T), isolated from a smear-ripened cheese.</title>
        <authorList>
            <consortium name="US DOE Joint Genome Institute (JGI-PGF)"/>
            <person name="Walter F."/>
            <person name="Albersmeier A."/>
            <person name="Kalinowski J."/>
            <person name="Ruckert C."/>
        </authorList>
    </citation>
    <scope>NUCLEOTIDE SEQUENCE</scope>
    <source>
        <strain evidence="2">KCTC 23732</strain>
    </source>
</reference>
<dbReference type="EMBL" id="BMYS01000001">
    <property type="protein sequence ID" value="GGW76566.1"/>
    <property type="molecule type" value="Genomic_DNA"/>
</dbReference>
<proteinExistence type="predicted"/>
<name>A0A918JFG6_9BURK</name>
<dbReference type="RefSeq" id="WP_169294128.1">
    <property type="nucleotide sequence ID" value="NZ_BAABFY010000002.1"/>
</dbReference>
<evidence type="ECO:0000313" key="3">
    <source>
        <dbReference type="Proteomes" id="UP000608345"/>
    </source>
</evidence>
<protein>
    <recommendedName>
        <fullName evidence="1">Zinc-ribbon domain-containing protein</fullName>
    </recommendedName>
</protein>
<sequence>MKPFNSLREAAEYAVTLSDGWHFANTSETYEKESLLPLAQTSDEEDPIDEDNFYLVSSGGSIGLCEDAEDIDWLFIANAEKDTVLPDVYSASTDNCFCSQCGHRLAPGANFCDECGAKLN</sequence>
<dbReference type="Proteomes" id="UP000608345">
    <property type="component" value="Unassembled WGS sequence"/>
</dbReference>
<accession>A0A918JFG6</accession>
<dbReference type="Pfam" id="PF13240">
    <property type="entry name" value="Zn_Ribbon_1"/>
    <property type="match status" value="1"/>
</dbReference>
<evidence type="ECO:0000313" key="2">
    <source>
        <dbReference type="EMBL" id="GGW76566.1"/>
    </source>
</evidence>
<comment type="caution">
    <text evidence="2">The sequence shown here is derived from an EMBL/GenBank/DDBJ whole genome shotgun (WGS) entry which is preliminary data.</text>
</comment>
<dbReference type="InterPro" id="IPR026870">
    <property type="entry name" value="Zinc_ribbon_dom"/>
</dbReference>
<gene>
    <name evidence="2" type="ORF">GCM10011450_02890</name>
</gene>